<accession>A0A9P6GHW3</accession>
<keyword evidence="3" id="KW-1185">Reference proteome</keyword>
<evidence type="ECO:0000256" key="1">
    <source>
        <dbReference type="SAM" id="MobiDB-lite"/>
    </source>
</evidence>
<proteinExistence type="predicted"/>
<reference evidence="2" key="1">
    <citation type="journal article" date="2020" name="Mol. Plant Microbe Interact.">
        <title>Genome Sequence of the Biocontrol Agent Coniothyrium minitans strain Conio (IMI 134523).</title>
        <authorList>
            <person name="Patel D."/>
            <person name="Shittu T.A."/>
            <person name="Baroncelli R."/>
            <person name="Muthumeenakshi S."/>
            <person name="Osborne T.H."/>
            <person name="Janganan T.K."/>
            <person name="Sreenivasaprasad S."/>
        </authorList>
    </citation>
    <scope>NUCLEOTIDE SEQUENCE</scope>
    <source>
        <strain evidence="2">Conio</strain>
    </source>
</reference>
<feature type="region of interest" description="Disordered" evidence="1">
    <location>
        <begin position="20"/>
        <end position="41"/>
    </location>
</feature>
<protein>
    <submittedName>
        <fullName evidence="2">Uncharacterized protein</fullName>
    </submittedName>
</protein>
<comment type="caution">
    <text evidence="2">The sequence shown here is derived from an EMBL/GenBank/DDBJ whole genome shotgun (WGS) entry which is preliminary data.</text>
</comment>
<dbReference type="OrthoDB" id="10638074at2759"/>
<evidence type="ECO:0000313" key="3">
    <source>
        <dbReference type="Proteomes" id="UP000756921"/>
    </source>
</evidence>
<organism evidence="2 3">
    <name type="scientific">Paraphaeosphaeria minitans</name>
    <dbReference type="NCBI Taxonomy" id="565426"/>
    <lineage>
        <taxon>Eukaryota</taxon>
        <taxon>Fungi</taxon>
        <taxon>Dikarya</taxon>
        <taxon>Ascomycota</taxon>
        <taxon>Pezizomycotina</taxon>
        <taxon>Dothideomycetes</taxon>
        <taxon>Pleosporomycetidae</taxon>
        <taxon>Pleosporales</taxon>
        <taxon>Massarineae</taxon>
        <taxon>Didymosphaeriaceae</taxon>
        <taxon>Paraphaeosphaeria</taxon>
    </lineage>
</organism>
<gene>
    <name evidence="2" type="ORF">PMIN01_07608</name>
</gene>
<evidence type="ECO:0000313" key="2">
    <source>
        <dbReference type="EMBL" id="KAF9734705.1"/>
    </source>
</evidence>
<dbReference type="AlphaFoldDB" id="A0A9P6GHW3"/>
<sequence>MSSSSRHFLLGPVRLFGAGNPEPTPFKRQGRAKSGPGIPVAIRKPRQRGMRDLSARWCVAMVVQPSVRGCHALLGHLHPDGIPHTHLAPQPPPTWPFEGFAKLFLSQRWAGLRPGGVGCGCVGAMGTRGPTSRLPFTERRRPPCQRSHVDRNASNLCAVMTAGYREPLSVSERRRHDAWRRDAELSTAVSPNPTPDADVYLSWPLVYASLPSPRCKHLDGLANELWAEQTGHRLPRARGKRCKRIFIIKTADSLTHLISTEESDYRLAIRRLVFQTVTSRPAPVQRVYCVEITYGKRRLCTWAGVALRSWWPSQGDREPVFVLSGNPDLWFGPILALRLAKMAKNCALAAAGMGNHGNAPVIPRRQSH</sequence>
<name>A0A9P6GHW3_9PLEO</name>
<dbReference type="Proteomes" id="UP000756921">
    <property type="component" value="Unassembled WGS sequence"/>
</dbReference>
<dbReference type="EMBL" id="WJXW01000007">
    <property type="protein sequence ID" value="KAF9734705.1"/>
    <property type="molecule type" value="Genomic_DNA"/>
</dbReference>